<feature type="transmembrane region" description="Helical" evidence="3">
    <location>
        <begin position="200"/>
        <end position="221"/>
    </location>
</feature>
<evidence type="ECO:0000256" key="3">
    <source>
        <dbReference type="SAM" id="Phobius"/>
    </source>
</evidence>
<accession>A0A3B1BQ52</accession>
<keyword evidence="3" id="KW-1133">Transmembrane helix</keyword>
<keyword evidence="3" id="KW-0812">Transmembrane</keyword>
<dbReference type="SMART" id="SM00028">
    <property type="entry name" value="TPR"/>
    <property type="match status" value="6"/>
</dbReference>
<feature type="transmembrane region" description="Helical" evidence="3">
    <location>
        <begin position="227"/>
        <end position="244"/>
    </location>
</feature>
<dbReference type="PANTHER" id="PTHR44227:SF3">
    <property type="entry name" value="PROTEIN O-MANNOSYL-TRANSFERASE TMTC4"/>
    <property type="match status" value="1"/>
</dbReference>
<protein>
    <submittedName>
        <fullName evidence="4">Uncharacterized protein</fullName>
    </submittedName>
</protein>
<evidence type="ECO:0000256" key="2">
    <source>
        <dbReference type="ARBA" id="ARBA00022803"/>
    </source>
</evidence>
<dbReference type="Pfam" id="PF13414">
    <property type="entry name" value="TPR_11"/>
    <property type="match status" value="1"/>
</dbReference>
<name>A0A3B1BQ52_9ZZZZ</name>
<dbReference type="PROSITE" id="PS50293">
    <property type="entry name" value="TPR_REGION"/>
    <property type="match status" value="4"/>
</dbReference>
<dbReference type="EMBL" id="UOFZ01000147">
    <property type="protein sequence ID" value="VAX13954.1"/>
    <property type="molecule type" value="Genomic_DNA"/>
</dbReference>
<dbReference type="InterPro" id="IPR052346">
    <property type="entry name" value="O-mannosyl-transferase_TMTC"/>
</dbReference>
<dbReference type="Gene3D" id="1.25.40.10">
    <property type="entry name" value="Tetratricopeptide repeat domain"/>
    <property type="match status" value="3"/>
</dbReference>
<feature type="transmembrane region" description="Helical" evidence="3">
    <location>
        <begin position="256"/>
        <end position="274"/>
    </location>
</feature>
<feature type="transmembrane region" description="Helical" evidence="3">
    <location>
        <begin position="172"/>
        <end position="193"/>
    </location>
</feature>
<keyword evidence="2" id="KW-0802">TPR repeat</keyword>
<sequence length="549" mass="62085">VAERKDVLSAFFWMLTMYAYVRYTEHPGLSRYMLVILFFVLGLMSKPMLVTLPFVLLMLDYWPLKRFQSGHLNDAGIPLQRSSLLCLLLEKIPLFMLTIASCVITFIAQESGGAVTSLSGTPAHGEGNTVTYYVGFGERISNALVSYADYLGKTIYPQDLTFFYPFREIVPVWQVAGASVLLAAISLMAFLLVKRSPYLFVGWFWFLGTLVPVIGLVQVGWQAMADRYTYVPLIGIFIVAAWGAPELLKRWHKREIGLSALAVLLVVIAMVISFQQVQYWKNDLALYEHAVDATPDSGFAHFKLGTALAEQGKLEQSLKYFAEALRIQPYDVRARYNFGLALFQQKKFDEAIEQFSEIIRIYPSFEPAQRKLNMTREIQRRLAERKAGQQSEASPSRQDPIVAHMRSGIALEKQGKWSEAASEYNKALNLNPDYIAAHQKRGVVLHRLGRIDEAIGHYKEVVRIQPNSSAAHYNLGLALVERNRIDAAIGHYKEALRLKPDFAEVHNNLGVALYRKGNVGEAIASLREALRIRPDYAQAKKNLERISRE</sequence>
<dbReference type="PROSITE" id="PS50005">
    <property type="entry name" value="TPR"/>
    <property type="match status" value="6"/>
</dbReference>
<dbReference type="AlphaFoldDB" id="A0A3B1BQ52"/>
<keyword evidence="3" id="KW-0472">Membrane</keyword>
<keyword evidence="1" id="KW-0677">Repeat</keyword>
<feature type="transmembrane region" description="Helical" evidence="3">
    <location>
        <begin position="35"/>
        <end position="62"/>
    </location>
</feature>
<organism evidence="4">
    <name type="scientific">hydrothermal vent metagenome</name>
    <dbReference type="NCBI Taxonomy" id="652676"/>
    <lineage>
        <taxon>unclassified sequences</taxon>
        <taxon>metagenomes</taxon>
        <taxon>ecological metagenomes</taxon>
    </lineage>
</organism>
<dbReference type="SUPFAM" id="SSF48452">
    <property type="entry name" value="TPR-like"/>
    <property type="match status" value="1"/>
</dbReference>
<dbReference type="InterPro" id="IPR011990">
    <property type="entry name" value="TPR-like_helical_dom_sf"/>
</dbReference>
<dbReference type="InterPro" id="IPR019734">
    <property type="entry name" value="TPR_rpt"/>
</dbReference>
<feature type="non-terminal residue" evidence="4">
    <location>
        <position position="1"/>
    </location>
</feature>
<dbReference type="Pfam" id="PF13432">
    <property type="entry name" value="TPR_16"/>
    <property type="match status" value="2"/>
</dbReference>
<feature type="transmembrane region" description="Helical" evidence="3">
    <location>
        <begin position="83"/>
        <end position="108"/>
    </location>
</feature>
<evidence type="ECO:0000313" key="4">
    <source>
        <dbReference type="EMBL" id="VAX13954.1"/>
    </source>
</evidence>
<dbReference type="PANTHER" id="PTHR44227">
    <property type="match status" value="1"/>
</dbReference>
<reference evidence="4" key="1">
    <citation type="submission" date="2018-06" db="EMBL/GenBank/DDBJ databases">
        <authorList>
            <person name="Zhirakovskaya E."/>
        </authorList>
    </citation>
    <scope>NUCLEOTIDE SEQUENCE</scope>
</reference>
<evidence type="ECO:0000256" key="1">
    <source>
        <dbReference type="ARBA" id="ARBA00022737"/>
    </source>
</evidence>
<proteinExistence type="predicted"/>
<gene>
    <name evidence="4" type="ORF">MNBD_GAMMA24-611</name>
</gene>
<feature type="transmembrane region" description="Helical" evidence="3">
    <location>
        <begin position="7"/>
        <end position="23"/>
    </location>
</feature>